<gene>
    <name evidence="2" type="ORF">GCM10010324_53930</name>
</gene>
<reference evidence="3" key="1">
    <citation type="journal article" date="2019" name="Int. J. Syst. Evol. Microbiol.">
        <title>The Global Catalogue of Microorganisms (GCM) 10K type strain sequencing project: providing services to taxonomists for standard genome sequencing and annotation.</title>
        <authorList>
            <consortium name="The Broad Institute Genomics Platform"/>
            <consortium name="The Broad Institute Genome Sequencing Center for Infectious Disease"/>
            <person name="Wu L."/>
            <person name="Ma J."/>
        </authorList>
    </citation>
    <scope>NUCLEOTIDE SEQUENCE [LARGE SCALE GENOMIC DNA]</scope>
    <source>
        <strain evidence="3">JCM 4586</strain>
    </source>
</reference>
<dbReference type="Proteomes" id="UP000659223">
    <property type="component" value="Unassembled WGS sequence"/>
</dbReference>
<proteinExistence type="predicted"/>
<sequence length="161" mass="17848">MHFHGYFWAGDKSVHDKESFRRPPSSVEPASTSPPDVVQRYREAVSEWRVTGVPPMQTAHWLMKPAGLVRGTWDAPKEAAAWLGDRLVEHTPRFASKADRDATRLAVLVAAAAERLGWGGDVSHGFYLERPVFLSLALVTCSPNRAVPDQPCPDGNHPARR</sequence>
<protein>
    <submittedName>
        <fullName evidence="2">Uncharacterized protein</fullName>
    </submittedName>
</protein>
<dbReference type="EMBL" id="BMUT01000012">
    <property type="protein sequence ID" value="GGY00447.1"/>
    <property type="molecule type" value="Genomic_DNA"/>
</dbReference>
<evidence type="ECO:0000313" key="2">
    <source>
        <dbReference type="EMBL" id="GGY00447.1"/>
    </source>
</evidence>
<accession>A0ABQ2Z2W5</accession>
<name>A0ABQ2Z2W5_9ACTN</name>
<organism evidence="2 3">
    <name type="scientific">Streptomyces hiroshimensis</name>
    <dbReference type="NCBI Taxonomy" id="66424"/>
    <lineage>
        <taxon>Bacteria</taxon>
        <taxon>Bacillati</taxon>
        <taxon>Actinomycetota</taxon>
        <taxon>Actinomycetes</taxon>
        <taxon>Kitasatosporales</taxon>
        <taxon>Streptomycetaceae</taxon>
        <taxon>Streptomyces</taxon>
    </lineage>
</organism>
<comment type="caution">
    <text evidence="2">The sequence shown here is derived from an EMBL/GenBank/DDBJ whole genome shotgun (WGS) entry which is preliminary data.</text>
</comment>
<evidence type="ECO:0000313" key="3">
    <source>
        <dbReference type="Proteomes" id="UP000659223"/>
    </source>
</evidence>
<evidence type="ECO:0000256" key="1">
    <source>
        <dbReference type="SAM" id="MobiDB-lite"/>
    </source>
</evidence>
<feature type="region of interest" description="Disordered" evidence="1">
    <location>
        <begin position="16"/>
        <end position="36"/>
    </location>
</feature>
<keyword evidence="3" id="KW-1185">Reference proteome</keyword>